<organism evidence="2 3">
    <name type="scientific">Actinokineospora diospyrosa</name>
    <dbReference type="NCBI Taxonomy" id="103728"/>
    <lineage>
        <taxon>Bacteria</taxon>
        <taxon>Bacillati</taxon>
        <taxon>Actinomycetota</taxon>
        <taxon>Actinomycetes</taxon>
        <taxon>Pseudonocardiales</taxon>
        <taxon>Pseudonocardiaceae</taxon>
        <taxon>Actinokineospora</taxon>
    </lineage>
</organism>
<comment type="caution">
    <text evidence="2">The sequence shown here is derived from an EMBL/GenBank/DDBJ whole genome shotgun (WGS) entry which is preliminary data.</text>
</comment>
<gene>
    <name evidence="2" type="ORF">LV75_005076</name>
</gene>
<evidence type="ECO:0000313" key="2">
    <source>
        <dbReference type="EMBL" id="MCP2272550.1"/>
    </source>
</evidence>
<accession>A0ABT1IIS2</accession>
<dbReference type="InterPro" id="IPR041657">
    <property type="entry name" value="HTH_17"/>
</dbReference>
<dbReference type="EMBL" id="JAMTCO010000013">
    <property type="protein sequence ID" value="MCP2272550.1"/>
    <property type="molecule type" value="Genomic_DNA"/>
</dbReference>
<name>A0ABT1IIS2_9PSEU</name>
<evidence type="ECO:0000259" key="1">
    <source>
        <dbReference type="Pfam" id="PF12728"/>
    </source>
</evidence>
<proteinExistence type="predicted"/>
<protein>
    <submittedName>
        <fullName evidence="2">DNA binding domain-containing protein, excisionase family</fullName>
    </submittedName>
</protein>
<dbReference type="NCBIfam" id="TIGR01764">
    <property type="entry name" value="excise"/>
    <property type="match status" value="1"/>
</dbReference>
<dbReference type="Proteomes" id="UP001205185">
    <property type="component" value="Unassembled WGS sequence"/>
</dbReference>
<dbReference type="Pfam" id="PF12728">
    <property type="entry name" value="HTH_17"/>
    <property type="match status" value="1"/>
</dbReference>
<feature type="domain" description="Helix-turn-helix" evidence="1">
    <location>
        <begin position="13"/>
        <end position="61"/>
    </location>
</feature>
<evidence type="ECO:0000313" key="3">
    <source>
        <dbReference type="Proteomes" id="UP001205185"/>
    </source>
</evidence>
<reference evidence="2 3" key="1">
    <citation type="submission" date="2022-06" db="EMBL/GenBank/DDBJ databases">
        <title>Genomic Encyclopedia of Archaeal and Bacterial Type Strains, Phase II (KMG-II): from individual species to whole genera.</title>
        <authorList>
            <person name="Goeker M."/>
        </authorList>
    </citation>
    <scope>NUCLEOTIDE SEQUENCE [LARGE SCALE GENOMIC DNA]</scope>
    <source>
        <strain evidence="2 3">DSM 44255</strain>
    </source>
</reference>
<keyword evidence="3" id="KW-1185">Reference proteome</keyword>
<dbReference type="RefSeq" id="WP_253889476.1">
    <property type="nucleotide sequence ID" value="NZ_BAAAVB010000008.1"/>
</dbReference>
<sequence>MTPPAIGTSTPTFYTVREAAAILRVDPATLYRAIREDSFPAVKVRTRYVVPSRALDALIDQAQKTGGLVDPGKMARNRRTTREIERLAPEWQR</sequence>
<dbReference type="InterPro" id="IPR010093">
    <property type="entry name" value="SinI_DNA-bd"/>
</dbReference>